<evidence type="ECO:0000256" key="5">
    <source>
        <dbReference type="SAM" id="MobiDB-lite"/>
    </source>
</evidence>
<feature type="non-terminal residue" evidence="7">
    <location>
        <position position="1"/>
    </location>
</feature>
<reference evidence="7 8" key="1">
    <citation type="journal article" date="2020" name="G3 (Bethesda)">
        <title>Draft Genome of the Common Snapping Turtle, Chelydra serpentina, a Model for Phenotypic Plasticity in Reptiles.</title>
        <authorList>
            <person name="Das D."/>
            <person name="Singh S.K."/>
            <person name="Bierstedt J."/>
            <person name="Erickson A."/>
            <person name="Galli G.L.J."/>
            <person name="Crossley D.A. 2nd"/>
            <person name="Rhen T."/>
        </authorList>
    </citation>
    <scope>NUCLEOTIDE SEQUENCE [LARGE SCALE GENOMIC DNA]</scope>
    <source>
        <strain evidence="7">KW</strain>
    </source>
</reference>
<feature type="domain" description="Cytohesin Ubiquitin Protein Inducing" evidence="6">
    <location>
        <begin position="89"/>
        <end position="219"/>
    </location>
</feature>
<keyword evidence="2" id="KW-0963">Cytoplasm</keyword>
<evidence type="ECO:0000313" key="7">
    <source>
        <dbReference type="EMBL" id="KAG6928021.1"/>
    </source>
</evidence>
<name>A0A8T1SGI6_CHESE</name>
<organism evidence="7 8">
    <name type="scientific">Chelydra serpentina</name>
    <name type="common">Snapping turtle</name>
    <name type="synonym">Testudo serpentina</name>
    <dbReference type="NCBI Taxonomy" id="8475"/>
    <lineage>
        <taxon>Eukaryota</taxon>
        <taxon>Metazoa</taxon>
        <taxon>Chordata</taxon>
        <taxon>Craniata</taxon>
        <taxon>Vertebrata</taxon>
        <taxon>Euteleostomi</taxon>
        <taxon>Archelosauria</taxon>
        <taxon>Testudinata</taxon>
        <taxon>Testudines</taxon>
        <taxon>Cryptodira</taxon>
        <taxon>Durocryptodira</taxon>
        <taxon>Americhelydia</taxon>
        <taxon>Chelydroidea</taxon>
        <taxon>Chelydridae</taxon>
        <taxon>Chelydra</taxon>
    </lineage>
</organism>
<feature type="region of interest" description="Disordered" evidence="5">
    <location>
        <begin position="469"/>
        <end position="519"/>
    </location>
</feature>
<keyword evidence="3 4" id="KW-0175">Coiled coil</keyword>
<sequence length="618" mass="65889">AGLVCPRDRCLRSSSCWDRAGLGPRSAGPWGKLCSPPGWAASGGRRGAAGAQREGASPGSHSGSPTPGSPGLGLCPSLFLPPGPPSPMESKEDVSDSDSGIMLHSGPDSPVSPPKDLTQAVRKQQQELAARLEACLGELRKLCLREAELTGMLPQEYPLKPGDRPPKVRRRIGTAFKLDEKTVISRGVDPLSTLERDLALQLQIAAATHRLYREENISKHIKKRRKNMALKEEKKLKELENALNECRLTVTQEPRPSITALGELSASDDSSLSDAILLEEEETQAPNHRAAQQLTVPIQPGTPHSSPALPARAALPQQREGLPATQGEVPELERSPIQNSPWKETSLDRPYEKPRKHSAEPCSLPSSPAGTPGPARSPAAQRAAETPPYHFIPIRTLALWRQAGSSGPPTPEMQARRGQSQSMRVDVSRDRAEPRGRSVLPRRRPTYYTVTVPDYCFLPSKPGLASHSIYHSSSEESNSDVSSITYAPSPGSSSPDISFLRPVPPPATEQPSPVLRGPRSAGPEAVYYYQTPQAAAASRLLPGCGVRGWAGVLPGLPLPAGWQPGSVPLRAGRGAAALPLAGPGPQQAPAHPVPQGLRPGQRQGPRQVGRVGGAEVVA</sequence>
<dbReference type="EMBL" id="JAHGAV010000231">
    <property type="protein sequence ID" value="KAG6928021.1"/>
    <property type="molecule type" value="Genomic_DNA"/>
</dbReference>
<evidence type="ECO:0000256" key="3">
    <source>
        <dbReference type="ARBA" id="ARBA00023054"/>
    </source>
</evidence>
<feature type="region of interest" description="Disordered" evidence="5">
    <location>
        <begin position="320"/>
        <end position="384"/>
    </location>
</feature>
<dbReference type="InterPro" id="IPR021774">
    <property type="entry name" value="CUPID"/>
</dbReference>
<feature type="compositionally biased region" description="Low complexity" evidence="5">
    <location>
        <begin position="38"/>
        <end position="66"/>
    </location>
</feature>
<evidence type="ECO:0000256" key="2">
    <source>
        <dbReference type="ARBA" id="ARBA00022490"/>
    </source>
</evidence>
<feature type="compositionally biased region" description="Basic and acidic residues" evidence="5">
    <location>
        <begin position="345"/>
        <end position="359"/>
    </location>
</feature>
<feature type="compositionally biased region" description="Low complexity" evidence="5">
    <location>
        <begin position="469"/>
        <end position="484"/>
    </location>
</feature>
<dbReference type="GO" id="GO:0031398">
    <property type="term" value="P:positive regulation of protein ubiquitination"/>
    <property type="evidence" value="ECO:0007669"/>
    <property type="project" value="TreeGrafter"/>
</dbReference>
<feature type="region of interest" description="Disordered" evidence="5">
    <location>
        <begin position="576"/>
        <end position="618"/>
    </location>
</feature>
<feature type="coiled-coil region" evidence="4">
    <location>
        <begin position="222"/>
        <end position="249"/>
    </location>
</feature>
<feature type="region of interest" description="Disordered" evidence="5">
    <location>
        <begin position="14"/>
        <end position="123"/>
    </location>
</feature>
<dbReference type="AlphaFoldDB" id="A0A8T1SGI6"/>
<comment type="caution">
    <text evidence="7">The sequence shown here is derived from an EMBL/GenBank/DDBJ whole genome shotgun (WGS) entry which is preliminary data.</text>
</comment>
<feature type="compositionally biased region" description="Basic and acidic residues" evidence="5">
    <location>
        <begin position="426"/>
        <end position="436"/>
    </location>
</feature>
<dbReference type="GO" id="GO:0034334">
    <property type="term" value="P:adherens junction maintenance"/>
    <property type="evidence" value="ECO:0007669"/>
    <property type="project" value="TreeGrafter"/>
</dbReference>
<gene>
    <name evidence="7" type="primary">INAVA</name>
    <name evidence="7" type="ORF">G0U57_008856</name>
</gene>
<dbReference type="PANTHER" id="PTHR16093:SF4">
    <property type="entry name" value="INNATE IMMUNITY ACTIVATOR PROTEIN"/>
    <property type="match status" value="1"/>
</dbReference>
<dbReference type="Pfam" id="PF11819">
    <property type="entry name" value="CUPID"/>
    <property type="match status" value="1"/>
</dbReference>
<dbReference type="GO" id="GO:0005737">
    <property type="term" value="C:cytoplasm"/>
    <property type="evidence" value="ECO:0007669"/>
    <property type="project" value="UniProtKB-SubCell"/>
</dbReference>
<accession>A0A8T1SGI6</accession>
<keyword evidence="8" id="KW-1185">Reference proteome</keyword>
<evidence type="ECO:0000313" key="8">
    <source>
        <dbReference type="Proteomes" id="UP000765507"/>
    </source>
</evidence>
<dbReference type="InterPro" id="IPR043447">
    <property type="entry name" value="CCDC120/INAVA"/>
</dbReference>
<protein>
    <submittedName>
        <fullName evidence="7">Innate immunity activator protein</fullName>
    </submittedName>
</protein>
<evidence type="ECO:0000256" key="4">
    <source>
        <dbReference type="SAM" id="Coils"/>
    </source>
</evidence>
<feature type="compositionally biased region" description="Low complexity" evidence="5">
    <location>
        <begin position="576"/>
        <end position="609"/>
    </location>
</feature>
<evidence type="ECO:0000259" key="6">
    <source>
        <dbReference type="Pfam" id="PF11819"/>
    </source>
</evidence>
<feature type="region of interest" description="Disordered" evidence="5">
    <location>
        <begin position="402"/>
        <end position="438"/>
    </location>
</feature>
<proteinExistence type="predicted"/>
<comment type="subcellular location">
    <subcellularLocation>
        <location evidence="1">Cytoplasm</location>
    </subcellularLocation>
</comment>
<dbReference type="Proteomes" id="UP000765507">
    <property type="component" value="Unassembled WGS sequence"/>
</dbReference>
<dbReference type="OrthoDB" id="10063592at2759"/>
<evidence type="ECO:0000256" key="1">
    <source>
        <dbReference type="ARBA" id="ARBA00004496"/>
    </source>
</evidence>
<dbReference type="PANTHER" id="PTHR16093">
    <property type="entry name" value="COILED-COIL DOMAIN-CONTAINING PROTEIN 120 FAMILY MEMBER"/>
    <property type="match status" value="1"/>
</dbReference>